<keyword evidence="1" id="KW-0175">Coiled coil</keyword>
<organism evidence="2">
    <name type="scientific">uncultured Chloroflexota bacterium</name>
    <dbReference type="NCBI Taxonomy" id="166587"/>
    <lineage>
        <taxon>Bacteria</taxon>
        <taxon>Bacillati</taxon>
        <taxon>Chloroflexota</taxon>
        <taxon>environmental samples</taxon>
    </lineage>
</organism>
<dbReference type="AlphaFoldDB" id="A0A6J4IQC1"/>
<protein>
    <submittedName>
        <fullName evidence="2">Uncharacterized protein</fullName>
    </submittedName>
</protein>
<reference evidence="2" key="1">
    <citation type="submission" date="2020-02" db="EMBL/GenBank/DDBJ databases">
        <authorList>
            <person name="Meier V. D."/>
        </authorList>
    </citation>
    <scope>NUCLEOTIDE SEQUENCE</scope>
    <source>
        <strain evidence="2">AVDCRST_MAG77</strain>
    </source>
</reference>
<feature type="coiled-coil region" evidence="1">
    <location>
        <begin position="59"/>
        <end position="96"/>
    </location>
</feature>
<evidence type="ECO:0000256" key="1">
    <source>
        <dbReference type="SAM" id="Coils"/>
    </source>
</evidence>
<sequence length="215" mass="23923">MAERDLAGGSNNEGSASDEWDAALSRLLEGVNLDELSVPTSSQSKRARLTFDAVRDRVAEQLREKLRSERLRRESIERLERQFDETSAIVDRVLGEFAESLLGAFNGGGEVVRLPDPRDVRTRTWHVLGYRSPGRSDQREPVVSVLLAKKGVDAMERGQPTLECRVSTPRNPRLVDFTVGTDVQVDLEDAVCRAYQDILGTLRFDPAPESGVSLE</sequence>
<dbReference type="EMBL" id="CADCTC010000149">
    <property type="protein sequence ID" value="CAA9259023.1"/>
    <property type="molecule type" value="Genomic_DNA"/>
</dbReference>
<name>A0A6J4IQC1_9CHLR</name>
<gene>
    <name evidence="2" type="ORF">AVDCRST_MAG77-2588</name>
</gene>
<proteinExistence type="predicted"/>
<evidence type="ECO:0000313" key="2">
    <source>
        <dbReference type="EMBL" id="CAA9259023.1"/>
    </source>
</evidence>
<accession>A0A6J4IQC1</accession>